<dbReference type="Proteomes" id="UP001595867">
    <property type="component" value="Unassembled WGS sequence"/>
</dbReference>
<dbReference type="RefSeq" id="WP_378068950.1">
    <property type="nucleotide sequence ID" value="NZ_JBHSBL010000018.1"/>
</dbReference>
<sequence length="438" mass="47058">MRDALIDLGEMPAGEAEATVPRPPLPYRWILGLLTAVLVVLLGGGGPPPQPPPAPVVLPIDLSDQIQTDRDRLYVVGQPEPFGTVVRTYVIQAYHLPELTPLASFQVTVTGDVYTVAGIGDDVLLVGYNDTQSAVPGLMAVRAGVAEPIWKRPASIYGLTADRGQLLIQEETVPGRAEGHRVWRALDPRTGVVRWSVEQPAGGQVTMSAGYYWAGYPARFFTVDGDGLVEAHDGLTGTVVTSTRLPRPPGEDFVAWSIGGLLVAAYGEDETIAYDDQTLTERWRRDDVVLPEGGYPADCGPMICLIGFINGLSVVDPATGQGRWHTDGYDATEVIGDRVLVAHTSQTDPALAVVDPRTGGIVEVDGQWTSGGRGPEPGTAWVYRHQAVGYALRYGILRLSDGKVRILGQADRIAGDCQFTAAAMVCRRLDSSIAVWRL</sequence>
<name>A0ABV8IV13_9ACTN</name>
<dbReference type="InterPro" id="IPR015943">
    <property type="entry name" value="WD40/YVTN_repeat-like_dom_sf"/>
</dbReference>
<reference evidence="2" key="1">
    <citation type="journal article" date="2019" name="Int. J. Syst. Evol. Microbiol.">
        <title>The Global Catalogue of Microorganisms (GCM) 10K type strain sequencing project: providing services to taxonomists for standard genome sequencing and annotation.</title>
        <authorList>
            <consortium name="The Broad Institute Genomics Platform"/>
            <consortium name="The Broad Institute Genome Sequencing Center for Infectious Disease"/>
            <person name="Wu L."/>
            <person name="Ma J."/>
        </authorList>
    </citation>
    <scope>NUCLEOTIDE SEQUENCE [LARGE SCALE GENOMIC DNA]</scope>
    <source>
        <strain evidence="2">TBRC 5832</strain>
    </source>
</reference>
<evidence type="ECO:0000313" key="2">
    <source>
        <dbReference type="Proteomes" id="UP001595867"/>
    </source>
</evidence>
<dbReference type="Gene3D" id="2.130.10.10">
    <property type="entry name" value="YVTN repeat-like/Quinoprotein amine dehydrogenase"/>
    <property type="match status" value="1"/>
</dbReference>
<proteinExistence type="predicted"/>
<gene>
    <name evidence="1" type="ORF">ACFO0C_24335</name>
</gene>
<accession>A0ABV8IV13</accession>
<comment type="caution">
    <text evidence="1">The sequence shown here is derived from an EMBL/GenBank/DDBJ whole genome shotgun (WGS) entry which is preliminary data.</text>
</comment>
<dbReference type="InterPro" id="IPR011047">
    <property type="entry name" value="Quinoprotein_ADH-like_sf"/>
</dbReference>
<dbReference type="EMBL" id="JBHSBL010000018">
    <property type="protein sequence ID" value="MFC4068072.1"/>
    <property type="molecule type" value="Genomic_DNA"/>
</dbReference>
<protein>
    <submittedName>
        <fullName evidence="1">PQQ-binding-like beta-propeller repeat protein</fullName>
    </submittedName>
</protein>
<evidence type="ECO:0000313" key="1">
    <source>
        <dbReference type="EMBL" id="MFC4068072.1"/>
    </source>
</evidence>
<keyword evidence="2" id="KW-1185">Reference proteome</keyword>
<dbReference type="SUPFAM" id="SSF50998">
    <property type="entry name" value="Quinoprotein alcohol dehydrogenase-like"/>
    <property type="match status" value="1"/>
</dbReference>
<organism evidence="1 2">
    <name type="scientific">Actinoplanes subglobosus</name>
    <dbReference type="NCBI Taxonomy" id="1547892"/>
    <lineage>
        <taxon>Bacteria</taxon>
        <taxon>Bacillati</taxon>
        <taxon>Actinomycetota</taxon>
        <taxon>Actinomycetes</taxon>
        <taxon>Micromonosporales</taxon>
        <taxon>Micromonosporaceae</taxon>
        <taxon>Actinoplanes</taxon>
    </lineage>
</organism>